<dbReference type="InterPro" id="IPR050515">
    <property type="entry name" value="Beta-lactam/transpept"/>
</dbReference>
<evidence type="ECO:0000256" key="7">
    <source>
        <dbReference type="ARBA" id="ARBA00022692"/>
    </source>
</evidence>
<evidence type="ECO:0000256" key="3">
    <source>
        <dbReference type="ARBA" id="ARBA00022475"/>
    </source>
</evidence>
<evidence type="ECO:0000256" key="8">
    <source>
        <dbReference type="ARBA" id="ARBA00022801"/>
    </source>
</evidence>
<keyword evidence="4" id="KW-0997">Cell inner membrane</keyword>
<organism evidence="18 19">
    <name type="scientific">Mucilaginibacter litoreus</name>
    <dbReference type="NCBI Taxonomy" id="1048221"/>
    <lineage>
        <taxon>Bacteria</taxon>
        <taxon>Pseudomonadati</taxon>
        <taxon>Bacteroidota</taxon>
        <taxon>Sphingobacteriia</taxon>
        <taxon>Sphingobacteriales</taxon>
        <taxon>Sphingobacteriaceae</taxon>
        <taxon>Mucilaginibacter</taxon>
    </lineage>
</organism>
<dbReference type="Gene3D" id="3.30.1390.30">
    <property type="entry name" value="Penicillin-binding protein 2a, domain 3"/>
    <property type="match status" value="1"/>
</dbReference>
<dbReference type="RefSeq" id="WP_377115569.1">
    <property type="nucleotide sequence ID" value="NZ_JBHTHZ010000010.1"/>
</dbReference>
<evidence type="ECO:0000256" key="11">
    <source>
        <dbReference type="ARBA" id="ARBA00022989"/>
    </source>
</evidence>
<feature type="domain" description="Penicillin-binding protein dimerisation" evidence="17">
    <location>
        <begin position="51"/>
        <end position="212"/>
    </location>
</feature>
<feature type="region of interest" description="Disordered" evidence="14">
    <location>
        <begin position="656"/>
        <end position="681"/>
    </location>
</feature>
<dbReference type="SUPFAM" id="SSF56601">
    <property type="entry name" value="beta-lactamase/transpeptidase-like"/>
    <property type="match status" value="1"/>
</dbReference>
<comment type="subcellular location">
    <subcellularLocation>
        <location evidence="2">Cell membrane</location>
    </subcellularLocation>
    <subcellularLocation>
        <location evidence="1">Membrane</location>
        <topology evidence="1">Single-pass membrane protein</topology>
    </subcellularLocation>
</comment>
<evidence type="ECO:0000313" key="18">
    <source>
        <dbReference type="EMBL" id="MFD0794354.1"/>
    </source>
</evidence>
<evidence type="ECO:0000256" key="13">
    <source>
        <dbReference type="ARBA" id="ARBA00023316"/>
    </source>
</evidence>
<evidence type="ECO:0000256" key="9">
    <source>
        <dbReference type="ARBA" id="ARBA00022960"/>
    </source>
</evidence>
<dbReference type="InterPro" id="IPR005311">
    <property type="entry name" value="PBP_dimer"/>
</dbReference>
<comment type="caution">
    <text evidence="18">The sequence shown here is derived from an EMBL/GenBank/DDBJ whole genome shotgun (WGS) entry which is preliminary data.</text>
</comment>
<sequence length="681" mass="76542">MNSFFERRYVISGIFIVLLLILLARLFYIQVIDDRYFLYAQNNVVRRLIQYPARGPILDRNGRIMVQNEPVYDITVIPKQVKPFDTLEFCKLLNIDTAGFNKRMIKARKYSPYRTSVFEKQISAQQYASFQERLSEFPGFNAQQRPVRTYPDSCAAQFLGYIGEVTDLMIKKSNGYYSPGDYVGITGVERSYETVLRGQRGVRNLIYDSHNVPKGSYANGMYDTAAVAGDRLISSLDTRIQKLGEKLMQNKVGSIVAIEPSTGEILCFVSSPTYDPNLLVGRERGKNAGRLYKDPYKPFFTRPIQAYYPPGSSFKPLSALIAMQEGVITPQTVYHCPGYYQSGNRRIRCFQGEVHGDVNLASAVAHSCNGYFDMVFEKLINRNGARKTDTSFNYWRNNVAKFGLGGRLDLDLPSEGRGNLPKASYYDKLYHKGGWRSSTVISLGIGQGELLATPLQLANIEATIANRGYYYKPHLIKSIGDKQVIRKEYTKRNYVGVDSQFFEPVINGMQSVVDYGTASGSKIPGIIMCGKTGTAEVKNHKDNSVFVAFAPRDNPKIAIAVIVENSGQGATWAAPIASFIVEKYLRDSITRRPSGINPDYYINKNLLPEVPGSPAEKARKRLDSLRRVRLDSLRRIKADSVKKAIADSVNQSRIRSAQNIPARKNTDGQLTAMLPKRRDDE</sequence>
<dbReference type="EC" id="3.4.16.4" evidence="18"/>
<evidence type="ECO:0000256" key="15">
    <source>
        <dbReference type="SAM" id="Phobius"/>
    </source>
</evidence>
<evidence type="ECO:0000256" key="2">
    <source>
        <dbReference type="ARBA" id="ARBA00004236"/>
    </source>
</evidence>
<protein>
    <submittedName>
        <fullName evidence="18">Penicillin-binding protein 2</fullName>
        <ecNumber evidence="18">3.4.16.4</ecNumber>
    </submittedName>
</protein>
<name>A0ABW3AVI3_9SPHI</name>
<dbReference type="Proteomes" id="UP001597010">
    <property type="component" value="Unassembled WGS sequence"/>
</dbReference>
<dbReference type="SUPFAM" id="SSF56519">
    <property type="entry name" value="Penicillin binding protein dimerisation domain"/>
    <property type="match status" value="1"/>
</dbReference>
<keyword evidence="10" id="KW-0573">Peptidoglycan synthesis</keyword>
<keyword evidence="13" id="KW-0961">Cell wall biogenesis/degradation</keyword>
<dbReference type="InterPro" id="IPR012338">
    <property type="entry name" value="Beta-lactam/transpept-like"/>
</dbReference>
<keyword evidence="6" id="KW-0645">Protease</keyword>
<dbReference type="EMBL" id="JBHTHZ010000010">
    <property type="protein sequence ID" value="MFD0794354.1"/>
    <property type="molecule type" value="Genomic_DNA"/>
</dbReference>
<evidence type="ECO:0000256" key="1">
    <source>
        <dbReference type="ARBA" id="ARBA00004167"/>
    </source>
</evidence>
<evidence type="ECO:0000313" key="19">
    <source>
        <dbReference type="Proteomes" id="UP001597010"/>
    </source>
</evidence>
<keyword evidence="7 15" id="KW-0812">Transmembrane</keyword>
<accession>A0ABW3AVI3</accession>
<keyword evidence="8 18" id="KW-0378">Hydrolase</keyword>
<proteinExistence type="predicted"/>
<dbReference type="InterPro" id="IPR036138">
    <property type="entry name" value="PBP_dimer_sf"/>
</dbReference>
<dbReference type="Pfam" id="PF03717">
    <property type="entry name" value="PBP_dimer"/>
    <property type="match status" value="1"/>
</dbReference>
<dbReference type="InterPro" id="IPR017790">
    <property type="entry name" value="Penicillin-binding_protein_2"/>
</dbReference>
<evidence type="ECO:0000259" key="17">
    <source>
        <dbReference type="Pfam" id="PF03717"/>
    </source>
</evidence>
<dbReference type="PANTHER" id="PTHR30627:SF2">
    <property type="entry name" value="PEPTIDOGLYCAN D,D-TRANSPEPTIDASE MRDA"/>
    <property type="match status" value="1"/>
</dbReference>
<keyword evidence="9" id="KW-0133">Cell shape</keyword>
<evidence type="ECO:0000256" key="12">
    <source>
        <dbReference type="ARBA" id="ARBA00023136"/>
    </source>
</evidence>
<keyword evidence="19" id="KW-1185">Reference proteome</keyword>
<dbReference type="Pfam" id="PF00905">
    <property type="entry name" value="Transpeptidase"/>
    <property type="match status" value="1"/>
</dbReference>
<reference evidence="19" key="1">
    <citation type="journal article" date="2019" name="Int. J. Syst. Evol. Microbiol.">
        <title>The Global Catalogue of Microorganisms (GCM) 10K type strain sequencing project: providing services to taxonomists for standard genome sequencing and annotation.</title>
        <authorList>
            <consortium name="The Broad Institute Genomics Platform"/>
            <consortium name="The Broad Institute Genome Sequencing Center for Infectious Disease"/>
            <person name="Wu L."/>
            <person name="Ma J."/>
        </authorList>
    </citation>
    <scope>NUCLEOTIDE SEQUENCE [LARGE SCALE GENOMIC DNA]</scope>
    <source>
        <strain evidence="19">CCUG 61484</strain>
    </source>
</reference>
<dbReference type="InterPro" id="IPR001460">
    <property type="entry name" value="PCN-bd_Tpept"/>
</dbReference>
<evidence type="ECO:0000256" key="4">
    <source>
        <dbReference type="ARBA" id="ARBA00022519"/>
    </source>
</evidence>
<keyword evidence="3" id="KW-1003">Cell membrane</keyword>
<dbReference type="NCBIfam" id="TIGR03423">
    <property type="entry name" value="pbp2_mrdA"/>
    <property type="match status" value="1"/>
</dbReference>
<keyword evidence="5 18" id="KW-0121">Carboxypeptidase</keyword>
<feature type="domain" description="Penicillin-binding protein transpeptidase" evidence="16">
    <location>
        <begin position="253"/>
        <end position="580"/>
    </location>
</feature>
<dbReference type="Gene3D" id="3.90.1310.10">
    <property type="entry name" value="Penicillin-binding protein 2a (Domain 2)"/>
    <property type="match status" value="1"/>
</dbReference>
<gene>
    <name evidence="18" type="primary">mrdA</name>
    <name evidence="18" type="ORF">ACFQZX_12065</name>
</gene>
<keyword evidence="11 15" id="KW-1133">Transmembrane helix</keyword>
<evidence type="ECO:0000256" key="10">
    <source>
        <dbReference type="ARBA" id="ARBA00022984"/>
    </source>
</evidence>
<evidence type="ECO:0000256" key="14">
    <source>
        <dbReference type="SAM" id="MobiDB-lite"/>
    </source>
</evidence>
<dbReference type="GO" id="GO:0009002">
    <property type="term" value="F:serine-type D-Ala-D-Ala carboxypeptidase activity"/>
    <property type="evidence" value="ECO:0007669"/>
    <property type="project" value="UniProtKB-EC"/>
</dbReference>
<evidence type="ECO:0000259" key="16">
    <source>
        <dbReference type="Pfam" id="PF00905"/>
    </source>
</evidence>
<evidence type="ECO:0000256" key="5">
    <source>
        <dbReference type="ARBA" id="ARBA00022645"/>
    </source>
</evidence>
<feature type="transmembrane region" description="Helical" evidence="15">
    <location>
        <begin position="9"/>
        <end position="28"/>
    </location>
</feature>
<evidence type="ECO:0000256" key="6">
    <source>
        <dbReference type="ARBA" id="ARBA00022670"/>
    </source>
</evidence>
<dbReference type="Gene3D" id="3.40.710.10">
    <property type="entry name" value="DD-peptidase/beta-lactamase superfamily"/>
    <property type="match status" value="1"/>
</dbReference>
<keyword evidence="12 15" id="KW-0472">Membrane</keyword>
<dbReference type="PANTHER" id="PTHR30627">
    <property type="entry name" value="PEPTIDOGLYCAN D,D-TRANSPEPTIDASE"/>
    <property type="match status" value="1"/>
</dbReference>